<dbReference type="RefSeq" id="WP_023572767.1">
    <property type="nucleotide sequence ID" value="NZ_AVCS01000006.1"/>
</dbReference>
<sequence>MKTNKPKIAVLGCGWLGFPLAKKLFSEGFPVNGSTTSEKKITLLKENGIIPFQIILTENETQGAVYAFLEDSEILIIDIPPGLRHATTEGSVKIFVSKIERMLPYIEKSSVQKVIFISSTSVYPDTNKTITEETVPDPDSESGKQLVAVEKILQQNPSFKTTVIRFGGLIGSDRHPIKMLAGKQDLSNPGAVINLIHQEDCIGIIMKIIEEDVWDETFNAVTPFHPTRQEYYSKKANEMKLLIPTFVNDKPSIGKYISSEKIEKVLKYSFRKNNL</sequence>
<organism evidence="2 3">
    <name type="scientific">Flavobacterium enshiense DK69</name>
    <dbReference type="NCBI Taxonomy" id="1107311"/>
    <lineage>
        <taxon>Bacteria</taxon>
        <taxon>Pseudomonadati</taxon>
        <taxon>Bacteroidota</taxon>
        <taxon>Flavobacteriia</taxon>
        <taxon>Flavobacteriales</taxon>
        <taxon>Flavobacteriaceae</taxon>
        <taxon>Flavobacterium</taxon>
    </lineage>
</organism>
<reference evidence="3" key="1">
    <citation type="submission" date="2013-09" db="EMBL/GenBank/DDBJ databases">
        <authorList>
            <person name="Zeng Z."/>
            <person name="Chen C."/>
        </authorList>
    </citation>
    <scope>NUCLEOTIDE SEQUENCE [LARGE SCALE GENOMIC DNA]</scope>
    <source>
        <strain evidence="3">DK69</strain>
    </source>
</reference>
<dbReference type="PANTHER" id="PTHR48079:SF6">
    <property type="entry name" value="NAD(P)-BINDING DOMAIN-CONTAINING PROTEIN-RELATED"/>
    <property type="match status" value="1"/>
</dbReference>
<dbReference type="Pfam" id="PF03446">
    <property type="entry name" value="NAD_binding_2"/>
    <property type="match status" value="1"/>
</dbReference>
<dbReference type="OrthoDB" id="751203at2"/>
<dbReference type="SUPFAM" id="SSF51735">
    <property type="entry name" value="NAD(P)-binding Rossmann-fold domains"/>
    <property type="match status" value="1"/>
</dbReference>
<comment type="caution">
    <text evidence="2">The sequence shown here is derived from an EMBL/GenBank/DDBJ whole genome shotgun (WGS) entry which is preliminary data.</text>
</comment>
<keyword evidence="3" id="KW-1185">Reference proteome</keyword>
<dbReference type="AlphaFoldDB" id="V6SCV5"/>
<dbReference type="GO" id="GO:0005737">
    <property type="term" value="C:cytoplasm"/>
    <property type="evidence" value="ECO:0007669"/>
    <property type="project" value="TreeGrafter"/>
</dbReference>
<dbReference type="InterPro" id="IPR006115">
    <property type="entry name" value="6PGDH_NADP-bd"/>
</dbReference>
<evidence type="ECO:0000259" key="1">
    <source>
        <dbReference type="Pfam" id="PF03446"/>
    </source>
</evidence>
<dbReference type="Gene3D" id="3.40.50.720">
    <property type="entry name" value="NAD(P)-binding Rossmann-like Domain"/>
    <property type="match status" value="1"/>
</dbReference>
<evidence type="ECO:0000313" key="2">
    <source>
        <dbReference type="EMBL" id="KGO95338.1"/>
    </source>
</evidence>
<dbReference type="GO" id="GO:0004029">
    <property type="term" value="F:aldehyde dehydrogenase (NAD+) activity"/>
    <property type="evidence" value="ECO:0007669"/>
    <property type="project" value="TreeGrafter"/>
</dbReference>
<reference evidence="2 3" key="2">
    <citation type="journal article" date="2015" name="Stand. Genomic Sci.">
        <title>High quality draft genomic sequence of Flavobacterium enshiense DK69(T) and comparison among Flavobacterium genomes.</title>
        <authorList>
            <person name="Zeng Z."/>
            <person name="Chen C."/>
            <person name="Du H."/>
            <person name="Wang G."/>
            <person name="Li M."/>
        </authorList>
    </citation>
    <scope>NUCLEOTIDE SEQUENCE [LARGE SCALE GENOMIC DNA]</scope>
    <source>
        <strain evidence="2 3">DK69</strain>
    </source>
</reference>
<dbReference type="PATRIC" id="fig|1107311.3.peg.711"/>
<dbReference type="EMBL" id="JRLZ01000010">
    <property type="protein sequence ID" value="KGO95338.1"/>
    <property type="molecule type" value="Genomic_DNA"/>
</dbReference>
<dbReference type="InterPro" id="IPR051783">
    <property type="entry name" value="NAD(P)-dependent_oxidoreduct"/>
</dbReference>
<dbReference type="PANTHER" id="PTHR48079">
    <property type="entry name" value="PROTEIN YEEZ"/>
    <property type="match status" value="1"/>
</dbReference>
<protein>
    <submittedName>
        <fullName evidence="2">Epimerase</fullName>
    </submittedName>
</protein>
<dbReference type="InterPro" id="IPR036291">
    <property type="entry name" value="NAD(P)-bd_dom_sf"/>
</dbReference>
<proteinExistence type="predicted"/>
<dbReference type="eggNOG" id="COG0451">
    <property type="taxonomic scope" value="Bacteria"/>
</dbReference>
<evidence type="ECO:0000313" key="3">
    <source>
        <dbReference type="Proteomes" id="UP000030149"/>
    </source>
</evidence>
<dbReference type="Proteomes" id="UP000030149">
    <property type="component" value="Unassembled WGS sequence"/>
</dbReference>
<dbReference type="STRING" id="1107311.Q767_11055"/>
<accession>V6SCV5</accession>
<feature type="domain" description="6-phosphogluconate dehydrogenase NADP-binding" evidence="1">
    <location>
        <begin position="7"/>
        <end position="94"/>
    </location>
</feature>
<gene>
    <name evidence="2" type="ORF">Q767_11055</name>
</gene>
<name>V6SCV5_9FLAO</name>